<feature type="compositionally biased region" description="Basic and acidic residues" evidence="9">
    <location>
        <begin position="641"/>
        <end position="650"/>
    </location>
</feature>
<dbReference type="GO" id="GO:0032210">
    <property type="term" value="P:regulation of telomere maintenance via telomerase"/>
    <property type="evidence" value="ECO:0007669"/>
    <property type="project" value="TreeGrafter"/>
</dbReference>
<comment type="similarity">
    <text evidence="3">Belongs to the telombin family.</text>
</comment>
<dbReference type="AlphaFoldDB" id="F0XLN0"/>
<dbReference type="InterPro" id="IPR012340">
    <property type="entry name" value="NA-bd_OB-fold"/>
</dbReference>
<feature type="region of interest" description="Disordered" evidence="9">
    <location>
        <begin position="111"/>
        <end position="133"/>
    </location>
</feature>
<dbReference type="STRING" id="655863.F0XLN0"/>
<evidence type="ECO:0000256" key="3">
    <source>
        <dbReference type="ARBA" id="ARBA00008442"/>
    </source>
</evidence>
<evidence type="ECO:0000256" key="8">
    <source>
        <dbReference type="ARBA" id="ARBA00023242"/>
    </source>
</evidence>
<dbReference type="Proteomes" id="UP000007796">
    <property type="component" value="Unassembled WGS sequence"/>
</dbReference>
<feature type="compositionally biased region" description="Low complexity" evidence="9">
    <location>
        <begin position="615"/>
        <end position="624"/>
    </location>
</feature>
<dbReference type="SUPFAM" id="SSF50249">
    <property type="entry name" value="Nucleic acid-binding proteins"/>
    <property type="match status" value="2"/>
</dbReference>
<evidence type="ECO:0000256" key="9">
    <source>
        <dbReference type="SAM" id="MobiDB-lite"/>
    </source>
</evidence>
<keyword evidence="8" id="KW-0539">Nucleus</keyword>
<evidence type="ECO:0000313" key="12">
    <source>
        <dbReference type="Proteomes" id="UP000007796"/>
    </source>
</evidence>
<feature type="region of interest" description="Disordered" evidence="9">
    <location>
        <begin position="595"/>
        <end position="672"/>
    </location>
</feature>
<dbReference type="GO" id="GO:0010521">
    <property type="term" value="F:telomerase inhibitor activity"/>
    <property type="evidence" value="ECO:0007669"/>
    <property type="project" value="TreeGrafter"/>
</dbReference>
<dbReference type="PANTHER" id="PTHR14513:SF0">
    <property type="entry name" value="PROTECTION OF TELOMERES PROTEIN 1"/>
    <property type="match status" value="1"/>
</dbReference>
<dbReference type="eggNOG" id="KOG4757">
    <property type="taxonomic scope" value="Eukaryota"/>
</dbReference>
<feature type="domain" description="Telomeric single stranded DNA binding POT1/Cdc13" evidence="10">
    <location>
        <begin position="1"/>
        <end position="147"/>
    </location>
</feature>
<keyword evidence="12" id="KW-1185">Reference proteome</keyword>
<reference evidence="11 12" key="1">
    <citation type="journal article" date="2011" name="Proc. Natl. Acad. Sci. U.S.A.">
        <title>Genome and transcriptome analyses of the mountain pine beetle-fungal symbiont Grosmannia clavigera, a lodgepole pine pathogen.</title>
        <authorList>
            <person name="DiGuistini S."/>
            <person name="Wang Y."/>
            <person name="Liao N.Y."/>
            <person name="Taylor G."/>
            <person name="Tanguay P."/>
            <person name="Feau N."/>
            <person name="Henrissat B."/>
            <person name="Chan S.K."/>
            <person name="Hesse-Orce U."/>
            <person name="Alamouti S.M."/>
            <person name="Tsui C.K.M."/>
            <person name="Docking R.T."/>
            <person name="Levasseur A."/>
            <person name="Haridas S."/>
            <person name="Robertson G."/>
            <person name="Birol I."/>
            <person name="Holt R.A."/>
            <person name="Marra M.A."/>
            <person name="Hamelin R.C."/>
            <person name="Hirst M."/>
            <person name="Jones S.J.M."/>
            <person name="Bohlmann J."/>
            <person name="Breuil C."/>
        </authorList>
    </citation>
    <scope>NUCLEOTIDE SEQUENCE [LARGE SCALE GENOMIC DNA]</scope>
    <source>
        <strain evidence="12">kw1407 / UAMH 11150</strain>
    </source>
</reference>
<gene>
    <name evidence="11" type="ORF">CMQ_5934</name>
</gene>
<sequence length="716" mass="80253">MSDILNRNTGLGVFVNVMGLVKDCRLPMTIKPGQVKTTLKLYDISLQDDYATLALHVFGKNREEMPVVSAADVVLIRQAKVQDYGGVRSIVTNFSTTICVYAATKIPLEPELPTSARRPPTWNPTQSKKPSTPEESKYVSWLFHHIQKTVILEPVEFAIEAAKTLNIADKFSTLKDVTDGKFYNLIARVAHKPLPIHDYVTLWITDYTENTRFQDFDVPDGKPGQSTQVGDAHGYLNNSTANVSSKLLSDWTGPRGKMSMQVTCYEPHASYIRDYVTASNWVELGNVQVKMGRNGAYLEGFMRDDHAYGSPIRVSCIEVNPGDRDSIDPRHKAALRRYRDYKVQCKVMSQKKRKADGEPAQNKKQNRAKEQRGLLRSKQFGTNAPGDDGNGQLPEGMMAPNLNSSIVSENQHRAITRLADALEPFCCQTDTADQKAAGLLPLPFVNVKFRAQVRVVDFRPSRLESFAVGRRPHVLDILSDYERDTDTGDSNEDRATQPGASGRARVPLVWEWRFALLLEDATPSATPSATPPARIWTVVDNAGAQMLTGLNACDLRCNVDALDALREKMFVLWGDLEEKKRLQLRAKREAEVAAAAQRQKGEQKKREEQKKKQQQQKQRAQNAKPGQTFLPPQDSSDDEWHDSQKGRQKPDTAQQPQTELPSRPVEDDDISKTVSNRPFVCCVWQYGAKDAGDENSNGKRTWKRMFALFGTKISGS</sequence>
<dbReference type="SMART" id="SM00976">
    <property type="entry name" value="Telo_bind"/>
    <property type="match status" value="1"/>
</dbReference>
<dbReference type="Pfam" id="PF02765">
    <property type="entry name" value="POT1"/>
    <property type="match status" value="1"/>
</dbReference>
<feature type="compositionally biased region" description="Basic and acidic residues" evidence="9">
    <location>
        <begin position="481"/>
        <end position="495"/>
    </location>
</feature>
<dbReference type="PANTHER" id="PTHR14513">
    <property type="entry name" value="PROTECTION OF TELOMERES 1"/>
    <property type="match status" value="1"/>
</dbReference>
<dbReference type="Gene3D" id="2.40.50.140">
    <property type="entry name" value="Nucleic acid-binding proteins"/>
    <property type="match status" value="2"/>
</dbReference>
<dbReference type="InterPro" id="IPR011564">
    <property type="entry name" value="Telomer_end-bd_POT1/Cdc13"/>
</dbReference>
<dbReference type="HOGENOM" id="CLU_016663_0_0_1"/>
<dbReference type="GeneID" id="25979311"/>
<keyword evidence="5" id="KW-0158">Chromosome</keyword>
<evidence type="ECO:0000256" key="6">
    <source>
        <dbReference type="ARBA" id="ARBA00022895"/>
    </source>
</evidence>
<organism evidence="12">
    <name type="scientific">Grosmannia clavigera (strain kw1407 / UAMH 11150)</name>
    <name type="common">Blue stain fungus</name>
    <name type="synonym">Graphiocladiella clavigera</name>
    <dbReference type="NCBI Taxonomy" id="655863"/>
    <lineage>
        <taxon>Eukaryota</taxon>
        <taxon>Fungi</taxon>
        <taxon>Dikarya</taxon>
        <taxon>Ascomycota</taxon>
        <taxon>Pezizomycotina</taxon>
        <taxon>Sordariomycetes</taxon>
        <taxon>Sordariomycetidae</taxon>
        <taxon>Ophiostomatales</taxon>
        <taxon>Ophiostomataceae</taxon>
        <taxon>Leptographium</taxon>
    </lineage>
</organism>
<keyword evidence="6" id="KW-0779">Telomere</keyword>
<dbReference type="GO" id="GO:0000783">
    <property type="term" value="C:nuclear telomere cap complex"/>
    <property type="evidence" value="ECO:0007669"/>
    <property type="project" value="TreeGrafter"/>
</dbReference>
<feature type="region of interest" description="Disordered" evidence="9">
    <location>
        <begin position="347"/>
        <end position="395"/>
    </location>
</feature>
<evidence type="ECO:0000256" key="1">
    <source>
        <dbReference type="ARBA" id="ARBA00004123"/>
    </source>
</evidence>
<dbReference type="FunFam" id="2.40.50.140:FF:000303">
    <property type="entry name" value="Protection of telomeres protein 1"/>
    <property type="match status" value="1"/>
</dbReference>
<evidence type="ECO:0000256" key="5">
    <source>
        <dbReference type="ARBA" id="ARBA00022454"/>
    </source>
</evidence>
<evidence type="ECO:0000259" key="10">
    <source>
        <dbReference type="SMART" id="SM00976"/>
    </source>
</evidence>
<accession>F0XLN0</accession>
<dbReference type="InterPro" id="IPR032042">
    <property type="entry name" value="POT1PC"/>
</dbReference>
<dbReference type="GO" id="GO:0016233">
    <property type="term" value="P:telomere capping"/>
    <property type="evidence" value="ECO:0007669"/>
    <property type="project" value="TreeGrafter"/>
</dbReference>
<name>F0XLN0_GROCL</name>
<dbReference type="RefSeq" id="XP_014170474.1">
    <property type="nucleotide sequence ID" value="XM_014314999.1"/>
</dbReference>
<dbReference type="EMBL" id="GL629794">
    <property type="protein sequence ID" value="EFX00992.1"/>
    <property type="molecule type" value="Genomic_DNA"/>
</dbReference>
<comment type="subcellular location">
    <subcellularLocation>
        <location evidence="2">Chromosome</location>
        <location evidence="2">Telomere</location>
    </subcellularLocation>
    <subcellularLocation>
        <location evidence="1">Nucleus</location>
    </subcellularLocation>
</comment>
<dbReference type="InParanoid" id="F0XLN0"/>
<dbReference type="Pfam" id="PF16686">
    <property type="entry name" value="POT1PC"/>
    <property type="match status" value="1"/>
</dbReference>
<feature type="compositionally biased region" description="Polar residues" evidence="9">
    <location>
        <begin position="651"/>
        <end position="660"/>
    </location>
</feature>
<evidence type="ECO:0000256" key="7">
    <source>
        <dbReference type="ARBA" id="ARBA00023125"/>
    </source>
</evidence>
<dbReference type="InterPro" id="IPR028389">
    <property type="entry name" value="POT1"/>
</dbReference>
<feature type="region of interest" description="Disordered" evidence="9">
    <location>
        <begin position="481"/>
        <end position="502"/>
    </location>
</feature>
<evidence type="ECO:0000313" key="11">
    <source>
        <dbReference type="EMBL" id="EFX00992.1"/>
    </source>
</evidence>
<evidence type="ECO:0000256" key="2">
    <source>
        <dbReference type="ARBA" id="ARBA00004574"/>
    </source>
</evidence>
<dbReference type="GO" id="GO:0098505">
    <property type="term" value="F:G-rich strand telomeric DNA binding"/>
    <property type="evidence" value="ECO:0007669"/>
    <property type="project" value="TreeGrafter"/>
</dbReference>
<keyword evidence="7" id="KW-0238">DNA-binding</keyword>
<feature type="compositionally biased region" description="Basic and acidic residues" evidence="9">
    <location>
        <begin position="599"/>
        <end position="611"/>
    </location>
</feature>
<proteinExistence type="inferred from homology"/>
<protein>
    <recommendedName>
        <fullName evidence="4">Protection of telomeres protein 1</fullName>
    </recommendedName>
</protein>
<dbReference type="OrthoDB" id="2186770at2759"/>
<evidence type="ECO:0000256" key="4">
    <source>
        <dbReference type="ARBA" id="ARBA00015253"/>
    </source>
</evidence>